<dbReference type="InterPro" id="IPR006235">
    <property type="entry name" value="OAc-hSer/O-AcSer_sulfhydrylase"/>
</dbReference>
<dbReference type="InterPro" id="IPR000277">
    <property type="entry name" value="Cys/Met-Metab_PyrdxlP-dep_enz"/>
</dbReference>
<dbReference type="InterPro" id="IPR015421">
    <property type="entry name" value="PyrdxlP-dep_Trfase_major"/>
</dbReference>
<feature type="non-terminal residue" evidence="6">
    <location>
        <position position="1"/>
    </location>
</feature>
<comment type="cofactor">
    <cofactor evidence="1 5">
        <name>pyridoxal 5'-phosphate</name>
        <dbReference type="ChEBI" id="CHEBI:597326"/>
    </cofactor>
</comment>
<comment type="similarity">
    <text evidence="2 5">Belongs to the trans-sulfuration enzymes family.</text>
</comment>
<evidence type="ECO:0000256" key="5">
    <source>
        <dbReference type="RuleBase" id="RU362118"/>
    </source>
</evidence>
<reference evidence="6 7" key="1">
    <citation type="submission" date="2015-10" db="EMBL/GenBank/DDBJ databases">
        <title>Genome analyses suggest a sexual origin of heterokaryosis in a supposedly ancient asexual fungus.</title>
        <authorList>
            <person name="Ropars J."/>
            <person name="Sedzielewska K."/>
            <person name="Noel J."/>
            <person name="Charron P."/>
            <person name="Farinelli L."/>
            <person name="Marton T."/>
            <person name="Kruger M."/>
            <person name="Pelin A."/>
            <person name="Brachmann A."/>
            <person name="Corradi N."/>
        </authorList>
    </citation>
    <scope>NUCLEOTIDE SEQUENCE [LARGE SCALE GENOMIC DNA]</scope>
    <source>
        <strain evidence="6 7">A4</strain>
    </source>
</reference>
<evidence type="ECO:0008006" key="8">
    <source>
        <dbReference type="Google" id="ProtNLM"/>
    </source>
</evidence>
<dbReference type="PANTHER" id="PTHR43797">
    <property type="entry name" value="HOMOCYSTEINE/CYSTEINE SYNTHASE"/>
    <property type="match status" value="1"/>
</dbReference>
<dbReference type="GO" id="GO:0004124">
    <property type="term" value="F:cysteine synthase activity"/>
    <property type="evidence" value="ECO:0007669"/>
    <property type="project" value="TreeGrafter"/>
</dbReference>
<dbReference type="GO" id="GO:0003961">
    <property type="term" value="F:O-acetylhomoserine aminocarboxypropyltransferase activity"/>
    <property type="evidence" value="ECO:0007669"/>
    <property type="project" value="TreeGrafter"/>
</dbReference>
<dbReference type="GO" id="GO:0019346">
    <property type="term" value="P:transsulfuration"/>
    <property type="evidence" value="ECO:0007669"/>
    <property type="project" value="InterPro"/>
</dbReference>
<dbReference type="SUPFAM" id="SSF53383">
    <property type="entry name" value="PLP-dependent transferases"/>
    <property type="match status" value="1"/>
</dbReference>
<dbReference type="Pfam" id="PF01053">
    <property type="entry name" value="Cys_Met_Meta_PP"/>
    <property type="match status" value="1"/>
</dbReference>
<dbReference type="GO" id="GO:0005737">
    <property type="term" value="C:cytoplasm"/>
    <property type="evidence" value="ECO:0007669"/>
    <property type="project" value="TreeGrafter"/>
</dbReference>
<dbReference type="VEuPathDB" id="FungiDB:RhiirA1_541227"/>
<dbReference type="InterPro" id="IPR015422">
    <property type="entry name" value="PyrdxlP-dep_Trfase_small"/>
</dbReference>
<keyword evidence="4 5" id="KW-0663">Pyridoxal phosphate</keyword>
<evidence type="ECO:0000256" key="1">
    <source>
        <dbReference type="ARBA" id="ARBA00001933"/>
    </source>
</evidence>
<sequence length="215" mass="23658">AAQFVAISTICSVGDNIISTNCLYGGTYIQLKVTLPRLGINVKFVQGDDPEEFARLIDDKTKAIYLESMGNQTFNIPDFAICKIAHVAGIPAIIDNTFGSGGYLIKPIEHGADIVIHGRRNEMIGGHETTIGAVVINGSKFPWNNGRFTMFTDPTRLEIMRIGPCQNPFGSFLLIQGLETLSLRVHRQAENALELAKWLESRDDVSWVSYPTSLS</sequence>
<name>A0A2I1GQJ1_9GLOM</name>
<dbReference type="InterPro" id="IPR015424">
    <property type="entry name" value="PyrdxlP-dep_Trfase"/>
</dbReference>
<evidence type="ECO:0000256" key="4">
    <source>
        <dbReference type="ARBA" id="ARBA00022898"/>
    </source>
</evidence>
<dbReference type="AlphaFoldDB" id="A0A2I1GQJ1"/>
<keyword evidence="3" id="KW-0808">Transferase</keyword>
<dbReference type="VEuPathDB" id="FungiDB:FUN_021702"/>
<protein>
    <recommendedName>
        <fullName evidence="8">PLP-dependent transferase</fullName>
    </recommendedName>
</protein>
<evidence type="ECO:0000313" key="7">
    <source>
        <dbReference type="Proteomes" id="UP000234323"/>
    </source>
</evidence>
<dbReference type="Gene3D" id="3.40.640.10">
    <property type="entry name" value="Type I PLP-dependent aspartate aminotransferase-like (Major domain)"/>
    <property type="match status" value="1"/>
</dbReference>
<dbReference type="Proteomes" id="UP000234323">
    <property type="component" value="Unassembled WGS sequence"/>
</dbReference>
<dbReference type="PANTHER" id="PTHR43797:SF2">
    <property type="entry name" value="HOMOCYSTEINE_CYSTEINE SYNTHASE"/>
    <property type="match status" value="1"/>
</dbReference>
<evidence type="ECO:0000313" key="6">
    <source>
        <dbReference type="EMBL" id="PKY48901.1"/>
    </source>
</evidence>
<proteinExistence type="inferred from homology"/>
<evidence type="ECO:0000256" key="2">
    <source>
        <dbReference type="ARBA" id="ARBA00009077"/>
    </source>
</evidence>
<accession>A0A2I1GQJ1</accession>
<dbReference type="EMBL" id="LLXI01000683">
    <property type="protein sequence ID" value="PKY48901.1"/>
    <property type="molecule type" value="Genomic_DNA"/>
</dbReference>
<comment type="caution">
    <text evidence="6">The sequence shown here is derived from an EMBL/GenBank/DDBJ whole genome shotgun (WGS) entry which is preliminary data.</text>
</comment>
<gene>
    <name evidence="6" type="ORF">RhiirA4_464635</name>
</gene>
<dbReference type="GO" id="GO:0071269">
    <property type="term" value="P:L-homocysteine biosynthetic process"/>
    <property type="evidence" value="ECO:0007669"/>
    <property type="project" value="TreeGrafter"/>
</dbReference>
<dbReference type="Gene3D" id="3.90.1150.10">
    <property type="entry name" value="Aspartate Aminotransferase, domain 1"/>
    <property type="match status" value="1"/>
</dbReference>
<dbReference type="GO" id="GO:0030170">
    <property type="term" value="F:pyridoxal phosphate binding"/>
    <property type="evidence" value="ECO:0007669"/>
    <property type="project" value="InterPro"/>
</dbReference>
<keyword evidence="7" id="KW-1185">Reference proteome</keyword>
<organism evidence="6 7">
    <name type="scientific">Rhizophagus irregularis</name>
    <dbReference type="NCBI Taxonomy" id="588596"/>
    <lineage>
        <taxon>Eukaryota</taxon>
        <taxon>Fungi</taxon>
        <taxon>Fungi incertae sedis</taxon>
        <taxon>Mucoromycota</taxon>
        <taxon>Glomeromycotina</taxon>
        <taxon>Glomeromycetes</taxon>
        <taxon>Glomerales</taxon>
        <taxon>Glomeraceae</taxon>
        <taxon>Rhizophagus</taxon>
    </lineage>
</organism>
<dbReference type="GO" id="GO:0006535">
    <property type="term" value="P:cysteine biosynthetic process from serine"/>
    <property type="evidence" value="ECO:0007669"/>
    <property type="project" value="TreeGrafter"/>
</dbReference>
<evidence type="ECO:0000256" key="3">
    <source>
        <dbReference type="ARBA" id="ARBA00022679"/>
    </source>
</evidence>